<protein>
    <submittedName>
        <fullName evidence="1">HopJ type III effector protein</fullName>
    </submittedName>
</protein>
<dbReference type="InterPro" id="IPR038604">
    <property type="entry name" value="HopJ_sf"/>
</dbReference>
<reference evidence="1 2" key="1">
    <citation type="submission" date="2024-03" db="EMBL/GenBank/DDBJ databases">
        <title>Community enrichment and isolation of bacterial strains for fucoidan degradation.</title>
        <authorList>
            <person name="Sichert A."/>
        </authorList>
    </citation>
    <scope>NUCLEOTIDE SEQUENCE [LARGE SCALE GENOMIC DNA]</scope>
    <source>
        <strain evidence="1 2">AS12</strain>
    </source>
</reference>
<evidence type="ECO:0000313" key="2">
    <source>
        <dbReference type="Proteomes" id="UP001461163"/>
    </source>
</evidence>
<sequence>MTIQDLITQVRSQPQSVEFSQVINAIQQHYQYTATAFTNGDVVNEKGSNEGSCKIFYFAQLNQLTESETLHLFGTFYRKDVLQHPKANDHGNIRNFMNTGWRGIKFESAALAPLKA</sequence>
<keyword evidence="2" id="KW-1185">Reference proteome</keyword>
<organism evidence="1 2">
    <name type="scientific">Paraglaciecola mesophila</name>
    <dbReference type="NCBI Taxonomy" id="197222"/>
    <lineage>
        <taxon>Bacteria</taxon>
        <taxon>Pseudomonadati</taxon>
        <taxon>Pseudomonadota</taxon>
        <taxon>Gammaproteobacteria</taxon>
        <taxon>Alteromonadales</taxon>
        <taxon>Alteromonadaceae</taxon>
        <taxon>Paraglaciecola</taxon>
    </lineage>
</organism>
<name>A0ABU9SZF5_9ALTE</name>
<evidence type="ECO:0000313" key="1">
    <source>
        <dbReference type="EMBL" id="MEM5499242.1"/>
    </source>
</evidence>
<dbReference type="Gene3D" id="3.20.160.10">
    <property type="entry name" value="vpa0580 domain like"/>
    <property type="match status" value="1"/>
</dbReference>
<dbReference type="Pfam" id="PF08888">
    <property type="entry name" value="HopJ"/>
    <property type="match status" value="1"/>
</dbReference>
<dbReference type="EMBL" id="JBBMQS010000012">
    <property type="protein sequence ID" value="MEM5499242.1"/>
    <property type="molecule type" value="Genomic_DNA"/>
</dbReference>
<dbReference type="InterPro" id="IPR014984">
    <property type="entry name" value="HopJ"/>
</dbReference>
<dbReference type="Proteomes" id="UP001461163">
    <property type="component" value="Unassembled WGS sequence"/>
</dbReference>
<gene>
    <name evidence="1" type="ORF">WNY77_17655</name>
</gene>
<accession>A0ABU9SZF5</accession>
<proteinExistence type="predicted"/>
<dbReference type="RefSeq" id="WP_006990596.1">
    <property type="nucleotide sequence ID" value="NZ_JBBMQS010000012.1"/>
</dbReference>
<comment type="caution">
    <text evidence="1">The sequence shown here is derived from an EMBL/GenBank/DDBJ whole genome shotgun (WGS) entry which is preliminary data.</text>
</comment>